<keyword evidence="11" id="KW-1185">Reference proteome</keyword>
<dbReference type="EMBL" id="BAABHF010000049">
    <property type="protein sequence ID" value="GAA4514357.1"/>
    <property type="molecule type" value="Genomic_DNA"/>
</dbReference>
<evidence type="ECO:0000256" key="3">
    <source>
        <dbReference type="ARBA" id="ARBA00022475"/>
    </source>
</evidence>
<feature type="transmembrane region" description="Helical" evidence="7">
    <location>
        <begin position="221"/>
        <end position="243"/>
    </location>
</feature>
<evidence type="ECO:0000256" key="7">
    <source>
        <dbReference type="RuleBase" id="RU363032"/>
    </source>
</evidence>
<feature type="transmembrane region" description="Helical" evidence="7">
    <location>
        <begin position="31"/>
        <end position="54"/>
    </location>
</feature>
<keyword evidence="3" id="KW-1003">Cell membrane</keyword>
<feature type="region of interest" description="Disordered" evidence="8">
    <location>
        <begin position="1"/>
        <end position="24"/>
    </location>
</feature>
<keyword evidence="4 7" id="KW-0812">Transmembrane</keyword>
<feature type="transmembrane region" description="Helical" evidence="7">
    <location>
        <begin position="93"/>
        <end position="115"/>
    </location>
</feature>
<feature type="transmembrane region" description="Helical" evidence="7">
    <location>
        <begin position="283"/>
        <end position="305"/>
    </location>
</feature>
<dbReference type="InterPro" id="IPR035906">
    <property type="entry name" value="MetI-like_sf"/>
</dbReference>
<evidence type="ECO:0000256" key="1">
    <source>
        <dbReference type="ARBA" id="ARBA00004651"/>
    </source>
</evidence>
<evidence type="ECO:0000256" key="5">
    <source>
        <dbReference type="ARBA" id="ARBA00022989"/>
    </source>
</evidence>
<sequence>MAVATAGRPTKGRATRTERRRGGRLRRADHLTGWAFVSPAVLLIAVFGLVPVLWSVLLSFQQTDLTSPGTWSGAANYQKMVHDPVFWQAARQTLYYCLLFVPITMVLAIPIAVLLNQKVRGMTFYRMAVFAPLVTSTVATGVIFSWLYNPQIGLINAGLDKLGLPQQGFFQSTGEALPAVVAMTVWGWLGFAVIIYLSALQNVPRELMEAAALDGCGRVKAFWKVELPLLAPASSFLLVWLTINALQLFDEVYVTTKGGPLHASTVLVYYLYQQAFVVFDGGYAAAIGCALFVVILIVTVVQLWLGRRTSHYEAG</sequence>
<evidence type="ECO:0000256" key="6">
    <source>
        <dbReference type="ARBA" id="ARBA00023136"/>
    </source>
</evidence>
<feature type="transmembrane region" description="Helical" evidence="7">
    <location>
        <begin position="176"/>
        <end position="200"/>
    </location>
</feature>
<dbReference type="Proteomes" id="UP001500503">
    <property type="component" value="Unassembled WGS sequence"/>
</dbReference>
<comment type="subcellular location">
    <subcellularLocation>
        <location evidence="1 7">Cell membrane</location>
        <topology evidence="1 7">Multi-pass membrane protein</topology>
    </subcellularLocation>
</comment>
<name>A0ABP8QZU9_9ACTN</name>
<reference evidence="11" key="1">
    <citation type="journal article" date="2019" name="Int. J. Syst. Evol. Microbiol.">
        <title>The Global Catalogue of Microorganisms (GCM) 10K type strain sequencing project: providing services to taxonomists for standard genome sequencing and annotation.</title>
        <authorList>
            <consortium name="The Broad Institute Genomics Platform"/>
            <consortium name="The Broad Institute Genome Sequencing Center for Infectious Disease"/>
            <person name="Wu L."/>
            <person name="Ma J."/>
        </authorList>
    </citation>
    <scope>NUCLEOTIDE SEQUENCE [LARGE SCALE GENOMIC DNA]</scope>
    <source>
        <strain evidence="11">JCM 17933</strain>
    </source>
</reference>
<evidence type="ECO:0000313" key="10">
    <source>
        <dbReference type="EMBL" id="GAA4514357.1"/>
    </source>
</evidence>
<evidence type="ECO:0000256" key="8">
    <source>
        <dbReference type="SAM" id="MobiDB-lite"/>
    </source>
</evidence>
<keyword evidence="2 7" id="KW-0813">Transport</keyword>
<dbReference type="InterPro" id="IPR000515">
    <property type="entry name" value="MetI-like"/>
</dbReference>
<evidence type="ECO:0000256" key="4">
    <source>
        <dbReference type="ARBA" id="ARBA00022692"/>
    </source>
</evidence>
<gene>
    <name evidence="10" type="ORF">GCM10023191_082740</name>
</gene>
<feature type="transmembrane region" description="Helical" evidence="7">
    <location>
        <begin position="127"/>
        <end position="148"/>
    </location>
</feature>
<accession>A0ABP8QZU9</accession>
<dbReference type="PROSITE" id="PS50928">
    <property type="entry name" value="ABC_TM1"/>
    <property type="match status" value="1"/>
</dbReference>
<evidence type="ECO:0000313" key="11">
    <source>
        <dbReference type="Proteomes" id="UP001500503"/>
    </source>
</evidence>
<feature type="domain" description="ABC transmembrane type-1" evidence="9">
    <location>
        <begin position="90"/>
        <end position="302"/>
    </location>
</feature>
<organism evidence="10 11">
    <name type="scientific">Actinoallomurus oryzae</name>
    <dbReference type="NCBI Taxonomy" id="502180"/>
    <lineage>
        <taxon>Bacteria</taxon>
        <taxon>Bacillati</taxon>
        <taxon>Actinomycetota</taxon>
        <taxon>Actinomycetes</taxon>
        <taxon>Streptosporangiales</taxon>
        <taxon>Thermomonosporaceae</taxon>
        <taxon>Actinoallomurus</taxon>
    </lineage>
</organism>
<dbReference type="InterPro" id="IPR051393">
    <property type="entry name" value="ABC_transporter_permease"/>
</dbReference>
<dbReference type="Pfam" id="PF00528">
    <property type="entry name" value="BPD_transp_1"/>
    <property type="match status" value="1"/>
</dbReference>
<comment type="similarity">
    <text evidence="7">Belongs to the binding-protein-dependent transport system permease family.</text>
</comment>
<protein>
    <submittedName>
        <fullName evidence="10">Sugar ABC transporter permease</fullName>
    </submittedName>
</protein>
<evidence type="ECO:0000259" key="9">
    <source>
        <dbReference type="PROSITE" id="PS50928"/>
    </source>
</evidence>
<dbReference type="Gene3D" id="1.10.3720.10">
    <property type="entry name" value="MetI-like"/>
    <property type="match status" value="1"/>
</dbReference>
<dbReference type="CDD" id="cd06261">
    <property type="entry name" value="TM_PBP2"/>
    <property type="match status" value="1"/>
</dbReference>
<keyword evidence="6 7" id="KW-0472">Membrane</keyword>
<proteinExistence type="inferred from homology"/>
<dbReference type="PANTHER" id="PTHR30193:SF44">
    <property type="entry name" value="LACTOSE TRANSPORT SYSTEM PERMEASE PROTEIN LACF"/>
    <property type="match status" value="1"/>
</dbReference>
<dbReference type="PANTHER" id="PTHR30193">
    <property type="entry name" value="ABC TRANSPORTER PERMEASE PROTEIN"/>
    <property type="match status" value="1"/>
</dbReference>
<dbReference type="SUPFAM" id="SSF161098">
    <property type="entry name" value="MetI-like"/>
    <property type="match status" value="1"/>
</dbReference>
<keyword evidence="5 7" id="KW-1133">Transmembrane helix</keyword>
<feature type="compositionally biased region" description="Basic residues" evidence="8">
    <location>
        <begin position="10"/>
        <end position="24"/>
    </location>
</feature>
<comment type="caution">
    <text evidence="10">The sequence shown here is derived from an EMBL/GenBank/DDBJ whole genome shotgun (WGS) entry which is preliminary data.</text>
</comment>
<evidence type="ECO:0000256" key="2">
    <source>
        <dbReference type="ARBA" id="ARBA00022448"/>
    </source>
</evidence>